<protein>
    <submittedName>
        <fullName evidence="1">Uncharacterized protein</fullName>
    </submittedName>
</protein>
<proteinExistence type="predicted"/>
<evidence type="ECO:0000313" key="2">
    <source>
        <dbReference type="Proteomes" id="UP001162992"/>
    </source>
</evidence>
<keyword evidence="2" id="KW-1185">Reference proteome</keyword>
<name>A0ACC2EMN0_DIPCM</name>
<evidence type="ECO:0000313" key="1">
    <source>
        <dbReference type="EMBL" id="KAJ7567794.1"/>
    </source>
</evidence>
<dbReference type="Proteomes" id="UP001162992">
    <property type="component" value="Chromosome 1"/>
</dbReference>
<reference evidence="2" key="1">
    <citation type="journal article" date="2024" name="Proc. Natl. Acad. Sci. U.S.A.">
        <title>Extraordinary preservation of gene collinearity over three hundred million years revealed in homosporous lycophytes.</title>
        <authorList>
            <person name="Li C."/>
            <person name="Wickell D."/>
            <person name="Kuo L.Y."/>
            <person name="Chen X."/>
            <person name="Nie B."/>
            <person name="Liao X."/>
            <person name="Peng D."/>
            <person name="Ji J."/>
            <person name="Jenkins J."/>
            <person name="Williams M."/>
            <person name="Shu S."/>
            <person name="Plott C."/>
            <person name="Barry K."/>
            <person name="Rajasekar S."/>
            <person name="Grimwood J."/>
            <person name="Han X."/>
            <person name="Sun S."/>
            <person name="Hou Z."/>
            <person name="He W."/>
            <person name="Dai G."/>
            <person name="Sun C."/>
            <person name="Schmutz J."/>
            <person name="Leebens-Mack J.H."/>
            <person name="Li F.W."/>
            <person name="Wang L."/>
        </authorList>
    </citation>
    <scope>NUCLEOTIDE SEQUENCE [LARGE SCALE GENOMIC DNA]</scope>
    <source>
        <strain evidence="2">cv. PW_Plant_1</strain>
    </source>
</reference>
<organism evidence="1 2">
    <name type="scientific">Diphasiastrum complanatum</name>
    <name type="common">Issler's clubmoss</name>
    <name type="synonym">Lycopodium complanatum</name>
    <dbReference type="NCBI Taxonomy" id="34168"/>
    <lineage>
        <taxon>Eukaryota</taxon>
        <taxon>Viridiplantae</taxon>
        <taxon>Streptophyta</taxon>
        <taxon>Embryophyta</taxon>
        <taxon>Tracheophyta</taxon>
        <taxon>Lycopodiopsida</taxon>
        <taxon>Lycopodiales</taxon>
        <taxon>Lycopodiaceae</taxon>
        <taxon>Lycopodioideae</taxon>
        <taxon>Diphasiastrum</taxon>
    </lineage>
</organism>
<comment type="caution">
    <text evidence="1">The sequence shown here is derived from an EMBL/GenBank/DDBJ whole genome shotgun (WGS) entry which is preliminary data.</text>
</comment>
<sequence>MMASESFLITPSSELSFLSPTSCSTLASGLPARTGLGFMSSSSRGSLVRREHLGKGLHFEGFTDLGRRAGSGAALVVEAARRVRSVRSLLLSSTLIAEDEMAEQVVGLCKRIVDWGREKQVRPLLKEPIALIAYEFKDGQIGHALYPFGPKGEGGLDDCTGQAILGMGAKSKKNKIAFQGDNNSSKKPEDDSLVIKGEAAFLEEEKSGGWSLKKLFVGKN</sequence>
<dbReference type="EMBL" id="CM055092">
    <property type="protein sequence ID" value="KAJ7567794.1"/>
    <property type="molecule type" value="Genomic_DNA"/>
</dbReference>
<accession>A0ACC2EMN0</accession>
<gene>
    <name evidence="1" type="ORF">O6H91_01G007300</name>
</gene>